<dbReference type="Proteomes" id="UP001217838">
    <property type="component" value="Unassembled WGS sequence"/>
</dbReference>
<keyword evidence="4" id="KW-1185">Reference proteome</keyword>
<gene>
    <name evidence="3" type="ORF">POL58_30665</name>
</gene>
<accession>A0ABT5BDD0</accession>
<evidence type="ECO:0000313" key="4">
    <source>
        <dbReference type="Proteomes" id="UP001217838"/>
    </source>
</evidence>
<sequence>MHETLRLSPAELRALAVTLDRAMAELDRGHAAQTQQVTRRVAEQLEPLLAGHGPSEVAWLWARARKLLADSHQYLGEYATAVTLLEETLARLARRGLEPARDAPDVANSLAVALRYAGEFDRAAATFEEVLAHARRSATLDTISTATILHNLSGLALARGRPDEALDWAEQARTLRSSAQGAEALQKTTDEASLAAALDGAGRHGEAEIHHREVLQRFVGLRGPCHYDVAAALGNLAACLHAQERYEEAEPYYQRSLDTRRELGLASHPETAVVLNNLALLHWKTDRLDSARRLMHQALHIMREALGDAHPRARSLAANCAKIAGHCDAGLDAAAQEPHA</sequence>
<dbReference type="PANTHER" id="PTHR45641:SF19">
    <property type="entry name" value="NEPHROCYSTIN-3"/>
    <property type="match status" value="1"/>
</dbReference>
<dbReference type="EMBL" id="JAQNDN010000019">
    <property type="protein sequence ID" value="MDC0672150.1"/>
    <property type="molecule type" value="Genomic_DNA"/>
</dbReference>
<reference evidence="3 4" key="1">
    <citation type="submission" date="2022-11" db="EMBL/GenBank/DDBJ databases">
        <title>Minimal conservation of predation-associated metabolite biosynthetic gene clusters underscores biosynthetic potential of Myxococcota including descriptions for ten novel species: Archangium lansinium sp. nov., Myxococcus landrumus sp. nov., Nannocystis bai.</title>
        <authorList>
            <person name="Ahearne A."/>
            <person name="Stevens C."/>
            <person name="Dowd S."/>
        </authorList>
    </citation>
    <scope>NUCLEOTIDE SEQUENCE [LARGE SCALE GENOMIC DNA]</scope>
    <source>
        <strain evidence="3 4">NCELM</strain>
    </source>
</reference>
<comment type="caution">
    <text evidence="3">The sequence shown here is derived from an EMBL/GenBank/DDBJ whole genome shotgun (WGS) entry which is preliminary data.</text>
</comment>
<dbReference type="InterPro" id="IPR011990">
    <property type="entry name" value="TPR-like_helical_dom_sf"/>
</dbReference>
<name>A0ABT5BDD0_9BACT</name>
<dbReference type="SUPFAM" id="SSF48452">
    <property type="entry name" value="TPR-like"/>
    <property type="match status" value="1"/>
</dbReference>
<evidence type="ECO:0000313" key="3">
    <source>
        <dbReference type="EMBL" id="MDC0672150.1"/>
    </source>
</evidence>
<keyword evidence="1" id="KW-0677">Repeat</keyword>
<dbReference type="Pfam" id="PF13424">
    <property type="entry name" value="TPR_12"/>
    <property type="match status" value="2"/>
</dbReference>
<dbReference type="PANTHER" id="PTHR45641">
    <property type="entry name" value="TETRATRICOPEPTIDE REPEAT PROTEIN (AFU_ORTHOLOGUE AFUA_6G03870)"/>
    <property type="match status" value="1"/>
</dbReference>
<evidence type="ECO:0000256" key="1">
    <source>
        <dbReference type="ARBA" id="ARBA00022737"/>
    </source>
</evidence>
<dbReference type="Gene3D" id="1.25.40.10">
    <property type="entry name" value="Tetratricopeptide repeat domain"/>
    <property type="match status" value="2"/>
</dbReference>
<evidence type="ECO:0000256" key="2">
    <source>
        <dbReference type="ARBA" id="ARBA00022803"/>
    </source>
</evidence>
<organism evidence="3 4">
    <name type="scientific">Nannocystis radixulma</name>
    <dbReference type="NCBI Taxonomy" id="2995305"/>
    <lineage>
        <taxon>Bacteria</taxon>
        <taxon>Pseudomonadati</taxon>
        <taxon>Myxococcota</taxon>
        <taxon>Polyangia</taxon>
        <taxon>Nannocystales</taxon>
        <taxon>Nannocystaceae</taxon>
        <taxon>Nannocystis</taxon>
    </lineage>
</organism>
<protein>
    <submittedName>
        <fullName evidence="3">Tetratricopeptide repeat protein</fullName>
    </submittedName>
</protein>
<dbReference type="InterPro" id="IPR019734">
    <property type="entry name" value="TPR_rpt"/>
</dbReference>
<dbReference type="SMART" id="SM00028">
    <property type="entry name" value="TPR"/>
    <property type="match status" value="5"/>
</dbReference>
<proteinExistence type="predicted"/>
<dbReference type="RefSeq" id="WP_272003429.1">
    <property type="nucleotide sequence ID" value="NZ_JAQNDN010000019.1"/>
</dbReference>
<keyword evidence="2" id="KW-0802">TPR repeat</keyword>